<keyword evidence="3" id="KW-0645">Protease</keyword>
<evidence type="ECO:0000313" key="3">
    <source>
        <dbReference type="EMBL" id="MBX7486975.1"/>
    </source>
</evidence>
<name>A0ABS7JAB7_9SPHN</name>
<keyword evidence="1" id="KW-0472">Membrane</keyword>
<gene>
    <name evidence="3" type="ORF">K3177_00455</name>
</gene>
<sequence length="247" mass="27187">MTEDVIERDYPFYRGDPVTLTGMQWLVVMVGIGLAVWVLLGHFAIFSQGYMGYGTSVLMTVLPLLGLILVAPRHWTALFRKIGWKDIGWMFAFAALNAVIAIPLGFLLVSLVEAQVNPGVDGLTTATNFDRTLFFLASLPQLMGEELVSILPFLAILYFLTQKLGFSRTAAVITAWIVTAVWFAAIHLPTYNYNIIQCLIAIGGARLVLTLAYMKTKNLWVSFGAHVINDWMTFGLAVLASVFGSSA</sequence>
<proteinExistence type="predicted"/>
<dbReference type="RefSeq" id="WP_221596295.1">
    <property type="nucleotide sequence ID" value="NZ_JAIGNQ010000001.1"/>
</dbReference>
<keyword evidence="4" id="KW-1185">Reference proteome</keyword>
<keyword evidence="1" id="KW-0812">Transmembrane</keyword>
<feature type="transmembrane region" description="Helical" evidence="1">
    <location>
        <begin position="91"/>
        <end position="112"/>
    </location>
</feature>
<dbReference type="Pfam" id="PF02517">
    <property type="entry name" value="Rce1-like"/>
    <property type="match status" value="1"/>
</dbReference>
<dbReference type="EMBL" id="JAIGNQ010000001">
    <property type="protein sequence ID" value="MBX7486975.1"/>
    <property type="molecule type" value="Genomic_DNA"/>
</dbReference>
<feature type="transmembrane region" description="Helical" evidence="1">
    <location>
        <begin position="25"/>
        <end position="45"/>
    </location>
</feature>
<feature type="transmembrane region" description="Helical" evidence="1">
    <location>
        <begin position="170"/>
        <end position="188"/>
    </location>
</feature>
<feature type="transmembrane region" description="Helical" evidence="1">
    <location>
        <begin position="194"/>
        <end position="213"/>
    </location>
</feature>
<feature type="transmembrane region" description="Helical" evidence="1">
    <location>
        <begin position="220"/>
        <end position="243"/>
    </location>
</feature>
<organism evidence="3 4">
    <name type="scientific">Qipengyuania pacifica</name>
    <dbReference type="NCBI Taxonomy" id="2860199"/>
    <lineage>
        <taxon>Bacteria</taxon>
        <taxon>Pseudomonadati</taxon>
        <taxon>Pseudomonadota</taxon>
        <taxon>Alphaproteobacteria</taxon>
        <taxon>Sphingomonadales</taxon>
        <taxon>Erythrobacteraceae</taxon>
        <taxon>Qipengyuania</taxon>
    </lineage>
</organism>
<dbReference type="Proteomes" id="UP000776651">
    <property type="component" value="Unassembled WGS sequence"/>
</dbReference>
<feature type="transmembrane region" description="Helical" evidence="1">
    <location>
        <begin position="51"/>
        <end position="70"/>
    </location>
</feature>
<dbReference type="GO" id="GO:0008237">
    <property type="term" value="F:metallopeptidase activity"/>
    <property type="evidence" value="ECO:0007669"/>
    <property type="project" value="UniProtKB-KW"/>
</dbReference>
<reference evidence="3 4" key="1">
    <citation type="submission" date="2021-08" db="EMBL/GenBank/DDBJ databases">
        <title>Comparative Genomics Analysis of the Genus Qipengyuania Reveals Extensive Genetic Diversity and Metabolic Versatility, Including the Description of Fifteen Novel Species.</title>
        <authorList>
            <person name="Liu Y."/>
        </authorList>
    </citation>
    <scope>NUCLEOTIDE SEQUENCE [LARGE SCALE GENOMIC DNA]</scope>
    <source>
        <strain evidence="3 4">GH25</strain>
    </source>
</reference>
<keyword evidence="3" id="KW-0482">Metalloprotease</keyword>
<comment type="caution">
    <text evidence="3">The sequence shown here is derived from an EMBL/GenBank/DDBJ whole genome shotgun (WGS) entry which is preliminary data.</text>
</comment>
<accession>A0ABS7JAB7</accession>
<keyword evidence="3" id="KW-0378">Hydrolase</keyword>
<evidence type="ECO:0000256" key="1">
    <source>
        <dbReference type="SAM" id="Phobius"/>
    </source>
</evidence>
<keyword evidence="1" id="KW-1133">Transmembrane helix</keyword>
<evidence type="ECO:0000259" key="2">
    <source>
        <dbReference type="Pfam" id="PF02517"/>
    </source>
</evidence>
<feature type="domain" description="CAAX prenyl protease 2/Lysostaphin resistance protein A-like" evidence="2">
    <location>
        <begin position="134"/>
        <end position="232"/>
    </location>
</feature>
<dbReference type="InterPro" id="IPR003675">
    <property type="entry name" value="Rce1/LyrA-like_dom"/>
</dbReference>
<protein>
    <submittedName>
        <fullName evidence="3">CPBP family intramembrane metalloprotease</fullName>
    </submittedName>
</protein>
<evidence type="ECO:0000313" key="4">
    <source>
        <dbReference type="Proteomes" id="UP000776651"/>
    </source>
</evidence>